<organism evidence="2">
    <name type="scientific">Pseudomonas aeruginosa</name>
    <dbReference type="NCBI Taxonomy" id="287"/>
    <lineage>
        <taxon>Bacteria</taxon>
        <taxon>Pseudomonadati</taxon>
        <taxon>Pseudomonadota</taxon>
        <taxon>Gammaproteobacteria</taxon>
        <taxon>Pseudomonadales</taxon>
        <taxon>Pseudomonadaceae</taxon>
        <taxon>Pseudomonas</taxon>
    </lineage>
</organism>
<evidence type="ECO:0000313" key="2">
    <source>
        <dbReference type="EMBL" id="QIZ23473.1"/>
    </source>
</evidence>
<evidence type="ECO:0000256" key="1">
    <source>
        <dbReference type="SAM" id="MobiDB-lite"/>
    </source>
</evidence>
<protein>
    <submittedName>
        <fullName evidence="2">Uncharacterized protein</fullName>
    </submittedName>
</protein>
<accession>A0A6H1Q933</accession>
<reference evidence="2" key="1">
    <citation type="submission" date="2020-01" db="EMBL/GenBank/DDBJ databases">
        <authorList>
            <person name="Zhou D."/>
        </authorList>
    </citation>
    <scope>NUCLEOTIDE SEQUENCE</scope>
    <source>
        <strain evidence="2">PA15W</strain>
        <plasmid evidence="2">pPA15W-NR</plasmid>
    </source>
</reference>
<proteinExistence type="predicted"/>
<dbReference type="EMBL" id="MN961672">
    <property type="protein sequence ID" value="QIZ23473.1"/>
    <property type="molecule type" value="Genomic_DNA"/>
</dbReference>
<name>A0A6H1Q933_PSEAI</name>
<dbReference type="RefSeq" id="WP_181726231.1">
    <property type="nucleotide sequence ID" value="NZ_MN961672.1"/>
</dbReference>
<keyword evidence="2" id="KW-0614">Plasmid</keyword>
<geneLocation type="plasmid" evidence="2">
    <name>pPA15W-NR</name>
</geneLocation>
<sequence>MSLLKRIQDVNKGGADKKYDAFGAVFEVSTAVESKGAVKLTGKLLNESNPKVKAGEEIVVTFRGESASKSMTNFLKGNGKKSLATPDAAKGTFLTLEGCFFSDEMEDGKRVLSSRWLNTLASSNDTDHDNRSFIENILATAPRISFKNPAVQPGEPERITLPVNARTVTARVKTDHGTFEKEFPSAWAVQKLEALGPNDKPQVHIDTVEPSNARNVRSRQDLEEVLTEQLGRGTKALALLRVTDGEDVLTRAVYVGFKRDGDEYVPDTEKTLEDLLKNNIFKGIPNDDLFAGLANGDVRVESIPGYRMNYAGDPTQDNNAAFKLISEVKAGRTQRYEMIFGEQANLFSKVILPGIARTDTISGFSPFNILADEPGTYLANQFSTPLVRPGAEPQPPKLPAEEAQEPAPDFASLESEFDTALKGEDDAPAGPRP</sequence>
<feature type="region of interest" description="Disordered" evidence="1">
    <location>
        <begin position="385"/>
        <end position="433"/>
    </location>
</feature>
<dbReference type="AlphaFoldDB" id="A0A6H1Q933"/>